<gene>
    <name evidence="1" type="ORF">H1P_420007</name>
</gene>
<organism evidence="1 2">
    <name type="scientific">Hyella patelloides LEGE 07179</name>
    <dbReference type="NCBI Taxonomy" id="945734"/>
    <lineage>
        <taxon>Bacteria</taxon>
        <taxon>Bacillati</taxon>
        <taxon>Cyanobacteriota</taxon>
        <taxon>Cyanophyceae</taxon>
        <taxon>Pleurocapsales</taxon>
        <taxon>Hyellaceae</taxon>
        <taxon>Hyella</taxon>
    </lineage>
</organism>
<protein>
    <submittedName>
        <fullName evidence="1">Uncharacterized protein</fullName>
    </submittedName>
</protein>
<evidence type="ECO:0000313" key="2">
    <source>
        <dbReference type="Proteomes" id="UP000320055"/>
    </source>
</evidence>
<keyword evidence="2" id="KW-1185">Reference proteome</keyword>
<sequence>MSSLKRIPTKFAMYQAQRTTARPPQSFVRLFTATVLTSS</sequence>
<evidence type="ECO:0000313" key="1">
    <source>
        <dbReference type="EMBL" id="VEP16206.1"/>
    </source>
</evidence>
<dbReference type="AlphaFoldDB" id="A0A563VXQ1"/>
<name>A0A563VXQ1_9CYAN</name>
<reference evidence="1 2" key="1">
    <citation type="submission" date="2019-01" db="EMBL/GenBank/DDBJ databases">
        <authorList>
            <person name="Brito A."/>
        </authorList>
    </citation>
    <scope>NUCLEOTIDE SEQUENCE [LARGE SCALE GENOMIC DNA]</scope>
    <source>
        <strain evidence="1">1</strain>
    </source>
</reference>
<dbReference type="EMBL" id="CAACVJ010000357">
    <property type="protein sequence ID" value="VEP16206.1"/>
    <property type="molecule type" value="Genomic_DNA"/>
</dbReference>
<dbReference type="Proteomes" id="UP000320055">
    <property type="component" value="Unassembled WGS sequence"/>
</dbReference>
<accession>A0A563VXQ1</accession>
<proteinExistence type="predicted"/>